<dbReference type="Proteomes" id="UP001163846">
    <property type="component" value="Unassembled WGS sequence"/>
</dbReference>
<reference evidence="2" key="1">
    <citation type="submission" date="2022-08" db="EMBL/GenBank/DDBJ databases">
        <authorList>
            <consortium name="DOE Joint Genome Institute"/>
            <person name="Min B."/>
            <person name="Riley R."/>
            <person name="Sierra-Patev S."/>
            <person name="Naranjo-Ortiz M."/>
            <person name="Looney B."/>
            <person name="Konkel Z."/>
            <person name="Slot J.C."/>
            <person name="Sakamoto Y."/>
            <person name="Steenwyk J.L."/>
            <person name="Rokas A."/>
            <person name="Carro J."/>
            <person name="Camarero S."/>
            <person name="Ferreira P."/>
            <person name="Molpeceres G."/>
            <person name="Ruiz-Duenas F.J."/>
            <person name="Serrano A."/>
            <person name="Henrissat B."/>
            <person name="Drula E."/>
            <person name="Hughes K.W."/>
            <person name="Mata J.L."/>
            <person name="Ishikawa N.K."/>
            <person name="Vargas-Isla R."/>
            <person name="Ushijima S."/>
            <person name="Smith C.A."/>
            <person name="Ahrendt S."/>
            <person name="Andreopoulos W."/>
            <person name="He G."/>
            <person name="Labutti K."/>
            <person name="Lipzen A."/>
            <person name="Ng V."/>
            <person name="Sandor L."/>
            <person name="Barry K."/>
            <person name="Martinez A.T."/>
            <person name="Xiao Y."/>
            <person name="Gibbons J.G."/>
            <person name="Terashima K."/>
            <person name="Hibbett D.S."/>
            <person name="Grigoriev I.V."/>
        </authorList>
    </citation>
    <scope>NUCLEOTIDE SEQUENCE</scope>
    <source>
        <strain evidence="2">TFB9207</strain>
    </source>
</reference>
<gene>
    <name evidence="2" type="ORF">F5878DRAFT_675017</name>
</gene>
<organism evidence="2 3">
    <name type="scientific">Lentinula raphanica</name>
    <dbReference type="NCBI Taxonomy" id="153919"/>
    <lineage>
        <taxon>Eukaryota</taxon>
        <taxon>Fungi</taxon>
        <taxon>Dikarya</taxon>
        <taxon>Basidiomycota</taxon>
        <taxon>Agaricomycotina</taxon>
        <taxon>Agaricomycetes</taxon>
        <taxon>Agaricomycetidae</taxon>
        <taxon>Agaricales</taxon>
        <taxon>Marasmiineae</taxon>
        <taxon>Omphalotaceae</taxon>
        <taxon>Lentinula</taxon>
    </lineage>
</organism>
<evidence type="ECO:0000256" key="1">
    <source>
        <dbReference type="SAM" id="MobiDB-lite"/>
    </source>
</evidence>
<sequence length="227" mass="24709">MIFSAFRPSYRPHSGPFDVKANGIAGLLFLGLVSLACASPIQSHSTSTLGVPSTDAGLTLGVPGGSTTVKEPTGSPSPPGALGTSSARSPALPAITPGIIVKTEPEDDTLADWHQMFTLPLMPERIFELEYRRGHKLSRSKKVISFLEMAGIEHTAPEGTPALDNRGFIRFYLKEDLHGEQVVTLYGKVQSRGRYITGNLWDAEDIRLDIQESNIIVDKWRKWSAGH</sequence>
<proteinExistence type="predicted"/>
<dbReference type="AlphaFoldDB" id="A0AA38UGH2"/>
<name>A0AA38UGH2_9AGAR</name>
<dbReference type="EMBL" id="MU806085">
    <property type="protein sequence ID" value="KAJ3840300.1"/>
    <property type="molecule type" value="Genomic_DNA"/>
</dbReference>
<evidence type="ECO:0000313" key="2">
    <source>
        <dbReference type="EMBL" id="KAJ3840300.1"/>
    </source>
</evidence>
<protein>
    <submittedName>
        <fullName evidence="2">Uncharacterized protein</fullName>
    </submittedName>
</protein>
<accession>A0AA38UGH2</accession>
<evidence type="ECO:0000313" key="3">
    <source>
        <dbReference type="Proteomes" id="UP001163846"/>
    </source>
</evidence>
<comment type="caution">
    <text evidence="2">The sequence shown here is derived from an EMBL/GenBank/DDBJ whole genome shotgun (WGS) entry which is preliminary data.</text>
</comment>
<feature type="region of interest" description="Disordered" evidence="1">
    <location>
        <begin position="62"/>
        <end position="91"/>
    </location>
</feature>
<keyword evidence="3" id="KW-1185">Reference proteome</keyword>